<sequence>MTFINLFGIDPAGSGGRESWCTPFLAPMARDGGVRKGDAAGAKGAGVQIGIG</sequence>
<dbReference type="Proteomes" id="UP000776651">
    <property type="component" value="Unassembled WGS sequence"/>
</dbReference>
<dbReference type="EMBL" id="JAIGNQ010000004">
    <property type="protein sequence ID" value="MBX7489422.1"/>
    <property type="molecule type" value="Genomic_DNA"/>
</dbReference>
<evidence type="ECO:0000313" key="2">
    <source>
        <dbReference type="Proteomes" id="UP000776651"/>
    </source>
</evidence>
<accession>A0ABS7JJV2</accession>
<name>A0ABS7JJV2_9SPHN</name>
<keyword evidence="2" id="KW-1185">Reference proteome</keyword>
<comment type="caution">
    <text evidence="1">The sequence shown here is derived from an EMBL/GenBank/DDBJ whole genome shotgun (WGS) entry which is preliminary data.</text>
</comment>
<reference evidence="1 2" key="1">
    <citation type="submission" date="2021-08" db="EMBL/GenBank/DDBJ databases">
        <title>Comparative Genomics Analysis of the Genus Qipengyuania Reveals Extensive Genetic Diversity and Metabolic Versatility, Including the Description of Fifteen Novel Species.</title>
        <authorList>
            <person name="Liu Y."/>
        </authorList>
    </citation>
    <scope>NUCLEOTIDE SEQUENCE [LARGE SCALE GENOMIC DNA]</scope>
    <source>
        <strain evidence="1 2">GH25</strain>
    </source>
</reference>
<organism evidence="1 2">
    <name type="scientific">Qipengyuania pacifica</name>
    <dbReference type="NCBI Taxonomy" id="2860199"/>
    <lineage>
        <taxon>Bacteria</taxon>
        <taxon>Pseudomonadati</taxon>
        <taxon>Pseudomonadota</taxon>
        <taxon>Alphaproteobacteria</taxon>
        <taxon>Sphingomonadales</taxon>
        <taxon>Erythrobacteraceae</taxon>
        <taxon>Qipengyuania</taxon>
    </lineage>
</organism>
<proteinExistence type="predicted"/>
<evidence type="ECO:0000313" key="1">
    <source>
        <dbReference type="EMBL" id="MBX7489422.1"/>
    </source>
</evidence>
<dbReference type="RefSeq" id="WP_221598587.1">
    <property type="nucleotide sequence ID" value="NZ_JAIGNQ010000004.1"/>
</dbReference>
<gene>
    <name evidence="1" type="ORF">K3177_12940</name>
</gene>
<protein>
    <submittedName>
        <fullName evidence="1">Uncharacterized protein</fullName>
    </submittedName>
</protein>